<dbReference type="GO" id="GO:0005829">
    <property type="term" value="C:cytosol"/>
    <property type="evidence" value="ECO:0007669"/>
    <property type="project" value="TreeGrafter"/>
</dbReference>
<dbReference type="Proteomes" id="UP000051888">
    <property type="component" value="Unassembled WGS sequence"/>
</dbReference>
<dbReference type="EMBL" id="LJJC01000004">
    <property type="protein sequence ID" value="KQL54036.1"/>
    <property type="molecule type" value="Genomic_DNA"/>
</dbReference>
<dbReference type="InterPro" id="IPR011761">
    <property type="entry name" value="ATP-grasp"/>
</dbReference>
<dbReference type="GO" id="GO:0016874">
    <property type="term" value="F:ligase activity"/>
    <property type="evidence" value="ECO:0007669"/>
    <property type="project" value="UniProtKB-KW"/>
</dbReference>
<keyword evidence="2 4" id="KW-0547">Nucleotide-binding</keyword>
<dbReference type="PROSITE" id="PS50975">
    <property type="entry name" value="ATP_GRASP"/>
    <property type="match status" value="1"/>
</dbReference>
<sequence length="329" mass="37089">MNILITSTGRRVKLVQYFKEELHKIGGKVIAIDCDPSAPALQVADYAENVPIVTHPDYIKKVRNLCIKYDVHAVLSLIDPELSVLASQKHEFAKENIKIIVSNKEIVDLCLDKYFTFTFLEKHCLPAIPTYINKDDILIDIQNQKLSFPLVIKPRYGSASIGITIIQSLEKLETLWFDNDDLVVQPFISGQEYGIDGYVDLVSYETTNIFCKRKIKMRAGETDKSVSVLDPNLIQLTKKVINHLKPIGPIDIDCFKTDNGYLISEINPRFGGGYPHAHEMGQNFVKNIINNLSGKANEVMVAKYPEGSIMIKFDDIMILHGGVNSECMR</sequence>
<evidence type="ECO:0000313" key="6">
    <source>
        <dbReference type="EMBL" id="KQL54036.1"/>
    </source>
</evidence>
<dbReference type="GO" id="GO:0046872">
    <property type="term" value="F:metal ion binding"/>
    <property type="evidence" value="ECO:0007669"/>
    <property type="project" value="InterPro"/>
</dbReference>
<keyword evidence="1" id="KW-0436">Ligase</keyword>
<organism evidence="6 7">
    <name type="scientific">Heyndrickxia shackletonii</name>
    <dbReference type="NCBI Taxonomy" id="157838"/>
    <lineage>
        <taxon>Bacteria</taxon>
        <taxon>Bacillati</taxon>
        <taxon>Bacillota</taxon>
        <taxon>Bacilli</taxon>
        <taxon>Bacillales</taxon>
        <taxon>Bacillaceae</taxon>
        <taxon>Heyndrickxia</taxon>
    </lineage>
</organism>
<dbReference type="InterPro" id="IPR048764">
    <property type="entry name" value="PylC_N"/>
</dbReference>
<dbReference type="Gene3D" id="3.30.470.20">
    <property type="entry name" value="ATP-grasp fold, B domain"/>
    <property type="match status" value="1"/>
</dbReference>
<dbReference type="Gene3D" id="3.40.50.20">
    <property type="match status" value="1"/>
</dbReference>
<dbReference type="Pfam" id="PF21360">
    <property type="entry name" value="PylC-like_N"/>
    <property type="match status" value="1"/>
</dbReference>
<feature type="domain" description="ATP-grasp" evidence="5">
    <location>
        <begin position="117"/>
        <end position="293"/>
    </location>
</feature>
<dbReference type="InterPro" id="IPR003806">
    <property type="entry name" value="ATP-grasp_PylC-type"/>
</dbReference>
<dbReference type="OrthoDB" id="9803907at2"/>
<protein>
    <recommendedName>
        <fullName evidence="5">ATP-grasp domain-containing protein</fullName>
    </recommendedName>
</protein>
<keyword evidence="7" id="KW-1185">Reference proteome</keyword>
<keyword evidence="3 4" id="KW-0067">ATP-binding</keyword>
<evidence type="ECO:0000256" key="3">
    <source>
        <dbReference type="ARBA" id="ARBA00022840"/>
    </source>
</evidence>
<dbReference type="PANTHER" id="PTHR43055:SF1">
    <property type="entry name" value="FORMATE-DEPENDENT PHOSPHORIBOSYLGLYCINAMIDE FORMYLTRANSFERASE"/>
    <property type="match status" value="1"/>
</dbReference>
<evidence type="ECO:0000256" key="1">
    <source>
        <dbReference type="ARBA" id="ARBA00022598"/>
    </source>
</evidence>
<evidence type="ECO:0000256" key="4">
    <source>
        <dbReference type="PROSITE-ProRule" id="PRU00409"/>
    </source>
</evidence>
<dbReference type="GO" id="GO:0005524">
    <property type="term" value="F:ATP binding"/>
    <property type="evidence" value="ECO:0007669"/>
    <property type="project" value="UniProtKB-UniRule"/>
</dbReference>
<reference evidence="6 7" key="1">
    <citation type="submission" date="2015-09" db="EMBL/GenBank/DDBJ databases">
        <title>Genome sequencing project for genomic taxonomy and phylogenomics of Bacillus-like bacteria.</title>
        <authorList>
            <person name="Liu B."/>
            <person name="Wang J."/>
            <person name="Zhu Y."/>
            <person name="Liu G."/>
            <person name="Chen Q."/>
            <person name="Chen Z."/>
            <person name="Lan J."/>
            <person name="Che J."/>
            <person name="Ge C."/>
            <person name="Shi H."/>
            <person name="Pan Z."/>
            <person name="Liu X."/>
        </authorList>
    </citation>
    <scope>NUCLEOTIDE SEQUENCE [LARGE SCALE GENOMIC DNA]</scope>
    <source>
        <strain evidence="6 7">LMG 18435</strain>
    </source>
</reference>
<dbReference type="STRING" id="157838.AN964_11360"/>
<dbReference type="Pfam" id="PF02655">
    <property type="entry name" value="ATP-grasp_3"/>
    <property type="match status" value="1"/>
</dbReference>
<evidence type="ECO:0000259" key="5">
    <source>
        <dbReference type="PROSITE" id="PS50975"/>
    </source>
</evidence>
<evidence type="ECO:0000313" key="7">
    <source>
        <dbReference type="Proteomes" id="UP000051888"/>
    </source>
</evidence>
<dbReference type="SUPFAM" id="SSF56059">
    <property type="entry name" value="Glutathione synthetase ATP-binding domain-like"/>
    <property type="match status" value="1"/>
</dbReference>
<dbReference type="PANTHER" id="PTHR43055">
    <property type="entry name" value="FORMATE-DEPENDENT PHOSPHORIBOSYLGLYCINAMIDE FORMYLTRANSFERASE"/>
    <property type="match status" value="1"/>
</dbReference>
<dbReference type="Gene3D" id="3.30.1490.20">
    <property type="entry name" value="ATP-grasp fold, A domain"/>
    <property type="match status" value="1"/>
</dbReference>
<accession>A0A0Q3WY56</accession>
<gene>
    <name evidence="6" type="ORF">AN964_11360</name>
</gene>
<comment type="caution">
    <text evidence="6">The sequence shown here is derived from an EMBL/GenBank/DDBJ whole genome shotgun (WGS) entry which is preliminary data.</text>
</comment>
<dbReference type="InterPro" id="IPR013815">
    <property type="entry name" value="ATP_grasp_subdomain_1"/>
</dbReference>
<dbReference type="PATRIC" id="fig|157838.3.peg.2499"/>
<dbReference type="AlphaFoldDB" id="A0A0Q3WY56"/>
<evidence type="ECO:0000256" key="2">
    <source>
        <dbReference type="ARBA" id="ARBA00022741"/>
    </source>
</evidence>
<dbReference type="NCBIfam" id="NF009406">
    <property type="entry name" value="PRK12767.1-5"/>
    <property type="match status" value="1"/>
</dbReference>
<dbReference type="RefSeq" id="WP_055739784.1">
    <property type="nucleotide sequence ID" value="NZ_JAAIWL010000074.1"/>
</dbReference>
<name>A0A0Q3WY56_9BACI</name>
<proteinExistence type="predicted"/>